<comment type="caution">
    <text evidence="2">The sequence shown here is derived from an EMBL/GenBank/DDBJ whole genome shotgun (WGS) entry which is preliminary data.</text>
</comment>
<dbReference type="EMBL" id="JBHMQT010000055">
    <property type="protein sequence ID" value="MFC0865461.1"/>
    <property type="molecule type" value="Genomic_DNA"/>
</dbReference>
<gene>
    <name evidence="2" type="ORF">ACFHYQ_24515</name>
</gene>
<protein>
    <submittedName>
        <fullName evidence="2">CGNR zinc finger domain-containing protein</fullName>
    </submittedName>
</protein>
<evidence type="ECO:0000313" key="3">
    <source>
        <dbReference type="Proteomes" id="UP001589870"/>
    </source>
</evidence>
<evidence type="ECO:0000313" key="2">
    <source>
        <dbReference type="EMBL" id="MFC0865461.1"/>
    </source>
</evidence>
<organism evidence="2 3">
    <name type="scientific">Sphaerimonospora cavernae</name>
    <dbReference type="NCBI Taxonomy" id="1740611"/>
    <lineage>
        <taxon>Bacteria</taxon>
        <taxon>Bacillati</taxon>
        <taxon>Actinomycetota</taxon>
        <taxon>Actinomycetes</taxon>
        <taxon>Streptosporangiales</taxon>
        <taxon>Streptosporangiaceae</taxon>
        <taxon>Sphaerimonospora</taxon>
    </lineage>
</organism>
<dbReference type="PANTHER" id="PTHR35525:SF3">
    <property type="entry name" value="BLL6575 PROTEIN"/>
    <property type="match status" value="1"/>
</dbReference>
<sequence length="212" mass="22807">MSESAEQHRACGTIDDLPLIGEPLPLELVNTTYVKGGMRGSVVDALCVPEDLDKWFALHQDNFDASLGAALRDVAPASGDHLSRFRVLRRALRALATARTDGTAPSAAAVGLVNRTAQLSAHWDELDPADPFVALRRWGEADPRLVALGVVAQEGVRLLAGASAVGLRACSAPGCVLFFIKSHPRREWCTVGCGNRVRVARYSRRFVGDPPE</sequence>
<dbReference type="Gene3D" id="1.10.3300.10">
    <property type="entry name" value="Jann2411-like domain"/>
    <property type="match status" value="1"/>
</dbReference>
<dbReference type="PANTHER" id="PTHR35525">
    <property type="entry name" value="BLL6575 PROTEIN"/>
    <property type="match status" value="1"/>
</dbReference>
<name>A0ABV6UB75_9ACTN</name>
<dbReference type="InterPro" id="IPR021005">
    <property type="entry name" value="Znf_CGNR"/>
</dbReference>
<feature type="domain" description="Zinc finger CGNR" evidence="1">
    <location>
        <begin position="167"/>
        <end position="205"/>
    </location>
</feature>
<dbReference type="InterPro" id="IPR023286">
    <property type="entry name" value="ABATE_dom_sf"/>
</dbReference>
<keyword evidence="3" id="KW-1185">Reference proteome</keyword>
<dbReference type="Pfam" id="PF07336">
    <property type="entry name" value="ABATE"/>
    <property type="match status" value="1"/>
</dbReference>
<proteinExistence type="predicted"/>
<evidence type="ECO:0000259" key="1">
    <source>
        <dbReference type="Pfam" id="PF11706"/>
    </source>
</evidence>
<accession>A0ABV6UB75</accession>
<reference evidence="2 3" key="1">
    <citation type="submission" date="2024-09" db="EMBL/GenBank/DDBJ databases">
        <authorList>
            <person name="Sun Q."/>
            <person name="Mori K."/>
        </authorList>
    </citation>
    <scope>NUCLEOTIDE SEQUENCE [LARGE SCALE GENOMIC DNA]</scope>
    <source>
        <strain evidence="2 3">TBRC 1851</strain>
    </source>
</reference>
<dbReference type="InterPro" id="IPR010852">
    <property type="entry name" value="ABATE"/>
</dbReference>
<dbReference type="SUPFAM" id="SSF160904">
    <property type="entry name" value="Jann2411-like"/>
    <property type="match status" value="1"/>
</dbReference>
<dbReference type="Pfam" id="PF11706">
    <property type="entry name" value="zf-CGNR"/>
    <property type="match status" value="1"/>
</dbReference>
<dbReference type="Proteomes" id="UP001589870">
    <property type="component" value="Unassembled WGS sequence"/>
</dbReference>
<dbReference type="RefSeq" id="WP_394303481.1">
    <property type="nucleotide sequence ID" value="NZ_JBHMQT010000055.1"/>
</dbReference>